<feature type="domain" description="Tryptophan synthase beta chain-like PALP" evidence="12">
    <location>
        <begin position="7"/>
        <end position="288"/>
    </location>
</feature>
<dbReference type="Pfam" id="PF00291">
    <property type="entry name" value="PALP"/>
    <property type="match status" value="1"/>
</dbReference>
<dbReference type="GO" id="GO:0006535">
    <property type="term" value="P:cysteine biosynthetic process from serine"/>
    <property type="evidence" value="ECO:0007669"/>
    <property type="project" value="UniProtKB-UniRule"/>
</dbReference>
<reference evidence="15" key="2">
    <citation type="submission" date="2020-07" db="EMBL/GenBank/DDBJ databases">
        <title>Chryseobacterium sp.cx-624.</title>
        <authorList>
            <person name="Yang C."/>
        </authorList>
    </citation>
    <scope>NUCLEOTIDE SEQUENCE [LARGE SCALE GENOMIC DNA]</scope>
    <source>
        <strain evidence="15">cx-624</strain>
    </source>
</reference>
<dbReference type="InterPro" id="IPR005859">
    <property type="entry name" value="CysK"/>
</dbReference>
<evidence type="ECO:0000256" key="9">
    <source>
        <dbReference type="ARBA" id="ARBA00047931"/>
    </source>
</evidence>
<dbReference type="EMBL" id="JACEUX010000001">
    <property type="protein sequence ID" value="MBA5246136.1"/>
    <property type="molecule type" value="Genomic_DNA"/>
</dbReference>
<dbReference type="NCBIfam" id="TIGR01139">
    <property type="entry name" value="cysK"/>
    <property type="match status" value="1"/>
</dbReference>
<dbReference type="RefSeq" id="WP_181886233.1">
    <property type="nucleotide sequence ID" value="NZ_CP059472.1"/>
</dbReference>
<keyword evidence="8 11" id="KW-0198">Cysteine biosynthesis</keyword>
<reference evidence="13" key="4">
    <citation type="submission" date="2020-07" db="EMBL/GenBank/DDBJ databases">
        <authorList>
            <person name="Yang C."/>
        </authorList>
    </citation>
    <scope>NUCLEOTIDE SEQUENCE</scope>
    <source>
        <strain evidence="13">Cx-624</strain>
    </source>
</reference>
<dbReference type="PROSITE" id="PS00901">
    <property type="entry name" value="CYS_SYNTHASE"/>
    <property type="match status" value="1"/>
</dbReference>
<keyword evidence="5 11" id="KW-0028">Amino-acid biosynthesis</keyword>
<reference evidence="14" key="1">
    <citation type="submission" date="2020-07" db="EMBL/GenBank/DDBJ databases">
        <title>Chryseobacterium sp. CX-624.</title>
        <authorList>
            <person name="Yang C."/>
        </authorList>
    </citation>
    <scope>NUCLEOTIDE SEQUENCE</scope>
    <source>
        <strain evidence="14">CX-624</strain>
    </source>
</reference>
<dbReference type="InterPro" id="IPR036052">
    <property type="entry name" value="TrpB-like_PALP_sf"/>
</dbReference>
<evidence type="ECO:0000313" key="14">
    <source>
        <dbReference type="EMBL" id="QMS98480.1"/>
    </source>
</evidence>
<dbReference type="InterPro" id="IPR050214">
    <property type="entry name" value="Cys_Synth/Cystath_Beta-Synth"/>
</dbReference>
<evidence type="ECO:0000256" key="10">
    <source>
        <dbReference type="PIRSR" id="PIRSR605856-51"/>
    </source>
</evidence>
<dbReference type="Proteomes" id="UP000539710">
    <property type="component" value="Unassembled WGS sequence"/>
</dbReference>
<dbReference type="GO" id="GO:0004124">
    <property type="term" value="F:cysteine synthase activity"/>
    <property type="evidence" value="ECO:0007669"/>
    <property type="project" value="UniProtKB-UniRule"/>
</dbReference>
<dbReference type="Proteomes" id="UP000515349">
    <property type="component" value="Chromosome"/>
</dbReference>
<evidence type="ECO:0000259" key="12">
    <source>
        <dbReference type="Pfam" id="PF00291"/>
    </source>
</evidence>
<evidence type="ECO:0000256" key="4">
    <source>
        <dbReference type="ARBA" id="ARBA00012681"/>
    </source>
</evidence>
<evidence type="ECO:0000256" key="2">
    <source>
        <dbReference type="ARBA" id="ARBA00004962"/>
    </source>
</evidence>
<comment type="cofactor">
    <cofactor evidence="1 10 11">
        <name>pyridoxal 5'-phosphate</name>
        <dbReference type="ChEBI" id="CHEBI:597326"/>
    </cofactor>
</comment>
<evidence type="ECO:0000313" key="16">
    <source>
        <dbReference type="Proteomes" id="UP000539710"/>
    </source>
</evidence>
<evidence type="ECO:0000256" key="11">
    <source>
        <dbReference type="RuleBase" id="RU003985"/>
    </source>
</evidence>
<organism evidence="14 15">
    <name type="scientific">Marnyiella aurantia</name>
    <dbReference type="NCBI Taxonomy" id="2758037"/>
    <lineage>
        <taxon>Bacteria</taxon>
        <taxon>Pseudomonadati</taxon>
        <taxon>Bacteroidota</taxon>
        <taxon>Flavobacteriia</taxon>
        <taxon>Flavobacteriales</taxon>
        <taxon>Weeksellaceae</taxon>
        <taxon>Marnyiella</taxon>
    </lineage>
</organism>
<dbReference type="FunFam" id="3.40.50.1100:FF:000006">
    <property type="entry name" value="Cysteine synthase"/>
    <property type="match status" value="1"/>
</dbReference>
<name>A0A7D7LPN2_9FLAO</name>
<dbReference type="EMBL" id="CP059472">
    <property type="protein sequence ID" value="QMS98480.1"/>
    <property type="molecule type" value="Genomic_DNA"/>
</dbReference>
<proteinExistence type="inferred from homology"/>
<accession>A0A7D7LPN2</accession>
<comment type="pathway">
    <text evidence="2">Amino-acid biosynthesis; L-cysteine biosynthesis; L-cysteine from L-serine: step 2/2.</text>
</comment>
<reference evidence="16" key="3">
    <citation type="submission" date="2020-07" db="EMBL/GenBank/DDBJ databases">
        <title>Flavobacterium sp. xlx-214.</title>
        <authorList>
            <person name="Yang C."/>
        </authorList>
    </citation>
    <scope>NUCLEOTIDE SEQUENCE [LARGE SCALE GENOMIC DNA]</scope>
    <source>
        <strain evidence="16">CX-624</strain>
    </source>
</reference>
<evidence type="ECO:0000256" key="8">
    <source>
        <dbReference type="ARBA" id="ARBA00023192"/>
    </source>
</evidence>
<dbReference type="AlphaFoldDB" id="A0A7D7LPN2"/>
<evidence type="ECO:0000256" key="5">
    <source>
        <dbReference type="ARBA" id="ARBA00022605"/>
    </source>
</evidence>
<dbReference type="InterPro" id="IPR001216">
    <property type="entry name" value="P-phosphate_BS"/>
</dbReference>
<evidence type="ECO:0000256" key="7">
    <source>
        <dbReference type="ARBA" id="ARBA00022898"/>
    </source>
</evidence>
<dbReference type="CDD" id="cd01561">
    <property type="entry name" value="CBS_like"/>
    <property type="match status" value="1"/>
</dbReference>
<dbReference type="KEGG" id="cbau:H1R16_00235"/>
<evidence type="ECO:0000256" key="3">
    <source>
        <dbReference type="ARBA" id="ARBA00007103"/>
    </source>
</evidence>
<evidence type="ECO:0000256" key="1">
    <source>
        <dbReference type="ARBA" id="ARBA00001933"/>
    </source>
</evidence>
<dbReference type="InterPro" id="IPR001926">
    <property type="entry name" value="TrpB-like_PALP"/>
</dbReference>
<comment type="catalytic activity">
    <reaction evidence="9 11">
        <text>O-acetyl-L-serine + hydrogen sulfide = L-cysteine + acetate</text>
        <dbReference type="Rhea" id="RHEA:14829"/>
        <dbReference type="ChEBI" id="CHEBI:29919"/>
        <dbReference type="ChEBI" id="CHEBI:30089"/>
        <dbReference type="ChEBI" id="CHEBI:35235"/>
        <dbReference type="ChEBI" id="CHEBI:58340"/>
        <dbReference type="EC" id="2.5.1.47"/>
    </reaction>
</comment>
<dbReference type="Gene3D" id="3.40.50.1100">
    <property type="match status" value="2"/>
</dbReference>
<gene>
    <name evidence="14" type="primary">cysK</name>
    <name evidence="14" type="ORF">H1R16_00235</name>
    <name evidence="13" type="ORF">H2507_03040</name>
</gene>
<keyword evidence="7 10" id="KW-0663">Pyridoxal phosphate</keyword>
<sequence>MILNNVLEAIGKTPTVRINNIFGKNTEVWMKLERQNPGGSIKDRIALAMIEKAESEGKITKDTLIVEPTSGNTGVGLAMVCAVKGYQLVLVMPESMSVERRKLMSSYGAKFVLTPRELGTSGAVKKAIEMAGELENVWIPQQFENEANPEIHALTTAQEIMEDFPEGFDYLITGVGTGGHITGVTEVLKRKFPKMKSFAVEPKDSAVISGGKPGPHPLQGIGAGFVPKVLKTDLLDGTISVEKEEAYEFTKRLAREEGILAGISTGSSLAAINKKLSEIPEGSRILTFNYDTGERYWSVERLFEENIFEY</sequence>
<evidence type="ECO:0000313" key="15">
    <source>
        <dbReference type="Proteomes" id="UP000515349"/>
    </source>
</evidence>
<dbReference type="SUPFAM" id="SSF53686">
    <property type="entry name" value="Tryptophan synthase beta subunit-like PLP-dependent enzymes"/>
    <property type="match status" value="1"/>
</dbReference>
<dbReference type="PANTHER" id="PTHR10314">
    <property type="entry name" value="CYSTATHIONINE BETA-SYNTHASE"/>
    <property type="match status" value="1"/>
</dbReference>
<dbReference type="NCBIfam" id="TIGR01136">
    <property type="entry name" value="cysKM"/>
    <property type="match status" value="1"/>
</dbReference>
<feature type="modified residue" description="N6-(pyridoxal phosphate)lysine" evidence="10">
    <location>
        <position position="42"/>
    </location>
</feature>
<evidence type="ECO:0000313" key="13">
    <source>
        <dbReference type="EMBL" id="MBA5246136.1"/>
    </source>
</evidence>
<dbReference type="InterPro" id="IPR005856">
    <property type="entry name" value="Cys_synth"/>
</dbReference>
<evidence type="ECO:0000256" key="6">
    <source>
        <dbReference type="ARBA" id="ARBA00022679"/>
    </source>
</evidence>
<protein>
    <recommendedName>
        <fullName evidence="4 11">Cysteine synthase</fullName>
        <ecNumber evidence="4 11">2.5.1.47</ecNumber>
    </recommendedName>
</protein>
<dbReference type="EC" id="2.5.1.47" evidence="4 11"/>
<comment type="similarity">
    <text evidence="3 11">Belongs to the cysteine synthase/cystathionine beta-synthase family.</text>
</comment>
<keyword evidence="16" id="KW-1185">Reference proteome</keyword>
<keyword evidence="6 11" id="KW-0808">Transferase</keyword>